<feature type="domain" description="Gfo/Idh/MocA-like oxidoreductase N-terminal" evidence="2">
    <location>
        <begin position="23"/>
        <end position="140"/>
    </location>
</feature>
<dbReference type="InterPro" id="IPR055170">
    <property type="entry name" value="GFO_IDH_MocA-like_dom"/>
</dbReference>
<dbReference type="EMBL" id="MH311781">
    <property type="protein sequence ID" value="AZO92774.1"/>
    <property type="molecule type" value="Genomic_DNA"/>
</dbReference>
<organism evidence="4">
    <name type="scientific">Micromonospora okii</name>
    <dbReference type="NCBI Taxonomy" id="1182970"/>
    <lineage>
        <taxon>Bacteria</taxon>
        <taxon>Bacillati</taxon>
        <taxon>Actinomycetota</taxon>
        <taxon>Actinomycetes</taxon>
        <taxon>Micromonosporales</taxon>
        <taxon>Micromonosporaceae</taxon>
        <taxon>Micromonospora</taxon>
    </lineage>
</organism>
<evidence type="ECO:0000259" key="2">
    <source>
        <dbReference type="Pfam" id="PF01408"/>
    </source>
</evidence>
<name>A0A3Q9B4T9_9ACTN</name>
<feature type="region of interest" description="Disordered" evidence="1">
    <location>
        <begin position="1"/>
        <end position="20"/>
    </location>
</feature>
<dbReference type="GO" id="GO:0000166">
    <property type="term" value="F:nucleotide binding"/>
    <property type="evidence" value="ECO:0007669"/>
    <property type="project" value="InterPro"/>
</dbReference>
<protein>
    <submittedName>
        <fullName evidence="4">Orf(+8)</fullName>
    </submittedName>
</protein>
<dbReference type="Gene3D" id="3.30.360.10">
    <property type="entry name" value="Dihydrodipicolinate Reductase, domain 2"/>
    <property type="match status" value="2"/>
</dbReference>
<proteinExistence type="predicted"/>
<dbReference type="InterPro" id="IPR051317">
    <property type="entry name" value="Gfo/Idh/MocA_oxidoreduct"/>
</dbReference>
<reference evidence="4" key="1">
    <citation type="journal article" date="2018" name="Appl. Environ. Microbiol.">
        <title>Discovery of 16-demethylrifamycins by Removing Predominant Polyketide Biosynthetic Pathway in Micromonospora sp. TP-A0468.</title>
        <authorList>
            <person name="Zhou Q."/>
            <person name="Luo G.C."/>
            <person name="Zhang H."/>
            <person name="Tang G.L."/>
        </authorList>
    </citation>
    <scope>NUCLEOTIDE SEQUENCE</scope>
    <source>
        <strain evidence="4">TP-A0468</strain>
    </source>
</reference>
<evidence type="ECO:0000259" key="3">
    <source>
        <dbReference type="Pfam" id="PF22725"/>
    </source>
</evidence>
<dbReference type="AlphaFoldDB" id="A0A3Q9B4T9"/>
<dbReference type="Pfam" id="PF22725">
    <property type="entry name" value="GFO_IDH_MocA_C3"/>
    <property type="match status" value="1"/>
</dbReference>
<dbReference type="SUPFAM" id="SSF55347">
    <property type="entry name" value="Glyceraldehyde-3-phosphate dehydrogenase-like, C-terminal domain"/>
    <property type="match status" value="1"/>
</dbReference>
<dbReference type="PANTHER" id="PTHR43708">
    <property type="entry name" value="CONSERVED EXPRESSED OXIDOREDUCTASE (EUROFUNG)"/>
    <property type="match status" value="1"/>
</dbReference>
<feature type="compositionally biased region" description="Low complexity" evidence="1">
    <location>
        <begin position="9"/>
        <end position="20"/>
    </location>
</feature>
<dbReference type="InterPro" id="IPR036291">
    <property type="entry name" value="NAD(P)-bd_dom_sf"/>
</dbReference>
<evidence type="ECO:0000313" key="4">
    <source>
        <dbReference type="EMBL" id="AZO92774.1"/>
    </source>
</evidence>
<gene>
    <name evidence="4" type="ORF">orf(+8)</name>
</gene>
<dbReference type="Gene3D" id="3.40.50.720">
    <property type="entry name" value="NAD(P)-binding Rossmann-like Domain"/>
    <property type="match status" value="1"/>
</dbReference>
<dbReference type="RefSeq" id="WP_229397763.1">
    <property type="nucleotide sequence ID" value="NZ_BBZF01000012.1"/>
</dbReference>
<feature type="domain" description="GFO/IDH/MocA-like oxidoreductase" evidence="3">
    <location>
        <begin position="156"/>
        <end position="247"/>
    </location>
</feature>
<dbReference type="InterPro" id="IPR000683">
    <property type="entry name" value="Gfo/Idh/MocA-like_OxRdtase_N"/>
</dbReference>
<sequence length="413" mass="42168">MTTPPPATAPGRPAGAAPPGRPVRVAVAGLGWAGREIWLPRLAAHPAFEVTALVDPQPAVREAVRATHAVPLAYADTDDLPADAADLVVVAVPNHLHAAVAARLLRRGVPVFLEKPVCLSSAEAALLADAERDGGAVLLAGSAARWRADVRALADAAGGLGPIRHVDVAWVRARGVPDAGGWFTRRDLSGGGALVDLGWHLLDTVLPLLGPATRVTHAVGSVSDDFVNDTAAHAAWRGTAGVAGSVGAAGLVGVAGSGTSVGASIGTSVGTSVGDVEDTARGFLLTDGGASVALHACWASHEALDRTTITVQGAAGSATLRCTFGFSPNREPTPVLTRTRDGETVRLPLPAEPIGTEYDHQLDALPGLLADPASRGAAVAEARRTIDVIERIYRSARAGAPGREHALAGQRDR</sequence>
<accession>A0A3Q9B4T9</accession>
<dbReference type="SUPFAM" id="SSF51735">
    <property type="entry name" value="NAD(P)-binding Rossmann-fold domains"/>
    <property type="match status" value="1"/>
</dbReference>
<evidence type="ECO:0000256" key="1">
    <source>
        <dbReference type="SAM" id="MobiDB-lite"/>
    </source>
</evidence>
<dbReference type="Pfam" id="PF01408">
    <property type="entry name" value="GFO_IDH_MocA"/>
    <property type="match status" value="1"/>
</dbReference>
<dbReference type="PANTHER" id="PTHR43708:SF8">
    <property type="entry name" value="OXIDOREDUCTASE"/>
    <property type="match status" value="1"/>
</dbReference>